<comment type="pathway">
    <text evidence="2 9">Amino-acid biosynthesis; L-histidine biosynthesis; L-histidine from 5-phospho-alpha-D-ribose 1-diphosphate: step 7/9.</text>
</comment>
<dbReference type="Pfam" id="PF00155">
    <property type="entry name" value="Aminotran_1_2"/>
    <property type="match status" value="1"/>
</dbReference>
<protein>
    <recommendedName>
        <fullName evidence="9">Histidinol-phosphate aminotransferase</fullName>
        <ecNumber evidence="9">2.6.1.9</ecNumber>
    </recommendedName>
    <alternativeName>
        <fullName evidence="9">Imidazole acetol-phosphate transaminase</fullName>
    </alternativeName>
</protein>
<feature type="domain" description="Aminotransferase class I/classII large" evidence="10">
    <location>
        <begin position="30"/>
        <end position="354"/>
    </location>
</feature>
<dbReference type="InterPro" id="IPR004839">
    <property type="entry name" value="Aminotransferase_I/II_large"/>
</dbReference>
<dbReference type="AlphaFoldDB" id="A0A4S3PZT2"/>
<dbReference type="InterPro" id="IPR005861">
    <property type="entry name" value="HisP_aminotrans"/>
</dbReference>
<name>A0A4S3PZT2_9BACI</name>
<evidence type="ECO:0000256" key="1">
    <source>
        <dbReference type="ARBA" id="ARBA00001933"/>
    </source>
</evidence>
<evidence type="ECO:0000313" key="11">
    <source>
        <dbReference type="EMBL" id="THE15096.1"/>
    </source>
</evidence>
<dbReference type="Gene3D" id="3.90.1150.10">
    <property type="entry name" value="Aspartate Aminotransferase, domain 1"/>
    <property type="match status" value="1"/>
</dbReference>
<dbReference type="EC" id="2.6.1.9" evidence="9"/>
<sequence length="365" mass="40921">MNIKEQLLNLKPYQPGKPIEEVKREYGLEKIVKLASNENPYGCSDKATEAVKNSLDSFAIYPDGYATELREKLAKHLGVEGTQLLFGNGSDDVIHIITAALLAPGKNTVMAHPSFSQYKHNAIIEGAEVREVELIDGHHDLDGMLAQIDENTEIVWVCSPNNPTGVYVNSEKLHAFLKQIPSHVLVIMDEAYYEFAVNEQDYPNTVALLNDYPNLLILRTFSKAYGLGGLRVGYAIGNRDFINKIEPVRQPFNSNRVGQLAAAAALDDQDFITAYVEKNKKGLQQFYTFCEENNLTYYPSFGNFILIHFKRPGDEVFHYLLERGFIVRSGNALGFPTSVRITVGTEEQNSELIALLTEMLKNPKN</sequence>
<dbReference type="OrthoDB" id="9813612at2"/>
<accession>A0A4S3PZT2</accession>
<dbReference type="InterPro" id="IPR001917">
    <property type="entry name" value="Aminotrans_II_pyridoxalP_BS"/>
</dbReference>
<organism evidence="11 12">
    <name type="scientific">Bacillus timonensis</name>
    <dbReference type="NCBI Taxonomy" id="1033734"/>
    <lineage>
        <taxon>Bacteria</taxon>
        <taxon>Bacillati</taxon>
        <taxon>Bacillota</taxon>
        <taxon>Bacilli</taxon>
        <taxon>Bacillales</taxon>
        <taxon>Bacillaceae</taxon>
        <taxon>Bacillus</taxon>
    </lineage>
</organism>
<comment type="subunit">
    <text evidence="3 9">Homodimer.</text>
</comment>
<feature type="modified residue" description="N6-(pyridoxal phosphate)lysine" evidence="9">
    <location>
        <position position="223"/>
    </location>
</feature>
<evidence type="ECO:0000256" key="7">
    <source>
        <dbReference type="ARBA" id="ARBA00023102"/>
    </source>
</evidence>
<dbReference type="STRING" id="1033734.GCA_000285535_04110"/>
<gene>
    <name evidence="9" type="primary">hisC</name>
    <name evidence="11" type="ORF">E1I69_01915</name>
</gene>
<evidence type="ECO:0000256" key="8">
    <source>
        <dbReference type="ARBA" id="ARBA00047481"/>
    </source>
</evidence>
<dbReference type="RefSeq" id="WP_136377947.1">
    <property type="nucleotide sequence ID" value="NZ_SLUB01000002.1"/>
</dbReference>
<keyword evidence="4 9" id="KW-0032">Aminotransferase</keyword>
<evidence type="ECO:0000256" key="9">
    <source>
        <dbReference type="HAMAP-Rule" id="MF_01023"/>
    </source>
</evidence>
<evidence type="ECO:0000313" key="12">
    <source>
        <dbReference type="Proteomes" id="UP000306477"/>
    </source>
</evidence>
<dbReference type="HAMAP" id="MF_01023">
    <property type="entry name" value="HisC_aminotrans_2"/>
    <property type="match status" value="1"/>
</dbReference>
<comment type="caution">
    <text evidence="11">The sequence shown here is derived from an EMBL/GenBank/DDBJ whole genome shotgun (WGS) entry which is preliminary data.</text>
</comment>
<proteinExistence type="inferred from homology"/>
<reference evidence="11 12" key="1">
    <citation type="journal article" date="2019" name="Indoor Air">
        <title>Impacts of indoor surface finishes on bacterial viability.</title>
        <authorList>
            <person name="Hu J."/>
            <person name="Maamar S.B."/>
            <person name="Glawe A.J."/>
            <person name="Gottel N."/>
            <person name="Gilbert J.A."/>
            <person name="Hartmann E.M."/>
        </authorList>
    </citation>
    <scope>NUCLEOTIDE SEQUENCE [LARGE SCALE GENOMIC DNA]</scope>
    <source>
        <strain evidence="11 12">AF060A6</strain>
    </source>
</reference>
<dbReference type="EMBL" id="SLUB01000002">
    <property type="protein sequence ID" value="THE15096.1"/>
    <property type="molecule type" value="Genomic_DNA"/>
</dbReference>
<comment type="cofactor">
    <cofactor evidence="1 9">
        <name>pyridoxal 5'-phosphate</name>
        <dbReference type="ChEBI" id="CHEBI:597326"/>
    </cofactor>
</comment>
<dbReference type="GO" id="GO:0004400">
    <property type="term" value="F:histidinol-phosphate transaminase activity"/>
    <property type="evidence" value="ECO:0007669"/>
    <property type="project" value="UniProtKB-UniRule"/>
</dbReference>
<comment type="catalytic activity">
    <reaction evidence="8 9">
        <text>L-histidinol phosphate + 2-oxoglutarate = 3-(imidazol-4-yl)-2-oxopropyl phosphate + L-glutamate</text>
        <dbReference type="Rhea" id="RHEA:23744"/>
        <dbReference type="ChEBI" id="CHEBI:16810"/>
        <dbReference type="ChEBI" id="CHEBI:29985"/>
        <dbReference type="ChEBI" id="CHEBI:57766"/>
        <dbReference type="ChEBI" id="CHEBI:57980"/>
        <dbReference type="EC" id="2.6.1.9"/>
    </reaction>
</comment>
<evidence type="ECO:0000256" key="6">
    <source>
        <dbReference type="ARBA" id="ARBA00022898"/>
    </source>
</evidence>
<dbReference type="InterPro" id="IPR015424">
    <property type="entry name" value="PyrdxlP-dep_Trfase"/>
</dbReference>
<dbReference type="NCBIfam" id="TIGR01141">
    <property type="entry name" value="hisC"/>
    <property type="match status" value="1"/>
</dbReference>
<evidence type="ECO:0000256" key="2">
    <source>
        <dbReference type="ARBA" id="ARBA00005011"/>
    </source>
</evidence>
<dbReference type="PANTHER" id="PTHR43643:SF3">
    <property type="entry name" value="HISTIDINOL-PHOSPHATE AMINOTRANSFERASE"/>
    <property type="match status" value="1"/>
</dbReference>
<keyword evidence="6 9" id="KW-0663">Pyridoxal phosphate</keyword>
<evidence type="ECO:0000256" key="4">
    <source>
        <dbReference type="ARBA" id="ARBA00022576"/>
    </source>
</evidence>
<keyword evidence="7 9" id="KW-0368">Histidine biosynthesis</keyword>
<dbReference type="PANTHER" id="PTHR43643">
    <property type="entry name" value="HISTIDINOL-PHOSPHATE AMINOTRANSFERASE 2"/>
    <property type="match status" value="1"/>
</dbReference>
<dbReference type="CDD" id="cd00609">
    <property type="entry name" value="AAT_like"/>
    <property type="match status" value="1"/>
</dbReference>
<keyword evidence="12" id="KW-1185">Reference proteome</keyword>
<dbReference type="InterPro" id="IPR015421">
    <property type="entry name" value="PyrdxlP-dep_Trfase_major"/>
</dbReference>
<dbReference type="PROSITE" id="PS00599">
    <property type="entry name" value="AA_TRANSFER_CLASS_2"/>
    <property type="match status" value="1"/>
</dbReference>
<dbReference type="UniPathway" id="UPA00031">
    <property type="reaction ID" value="UER00012"/>
</dbReference>
<evidence type="ECO:0000256" key="3">
    <source>
        <dbReference type="ARBA" id="ARBA00011738"/>
    </source>
</evidence>
<evidence type="ECO:0000256" key="5">
    <source>
        <dbReference type="ARBA" id="ARBA00022679"/>
    </source>
</evidence>
<dbReference type="InterPro" id="IPR050106">
    <property type="entry name" value="HistidinolP_aminotransfase"/>
</dbReference>
<comment type="similarity">
    <text evidence="9">Belongs to the class-II pyridoxal-phosphate-dependent aminotransferase family. Histidinol-phosphate aminotransferase subfamily.</text>
</comment>
<dbReference type="Gene3D" id="3.40.640.10">
    <property type="entry name" value="Type I PLP-dependent aspartate aminotransferase-like (Major domain)"/>
    <property type="match status" value="1"/>
</dbReference>
<evidence type="ECO:0000259" key="10">
    <source>
        <dbReference type="Pfam" id="PF00155"/>
    </source>
</evidence>
<keyword evidence="5 9" id="KW-0808">Transferase</keyword>
<dbReference type="Proteomes" id="UP000306477">
    <property type="component" value="Unassembled WGS sequence"/>
</dbReference>
<keyword evidence="9" id="KW-0028">Amino-acid biosynthesis</keyword>
<dbReference type="SUPFAM" id="SSF53383">
    <property type="entry name" value="PLP-dependent transferases"/>
    <property type="match status" value="1"/>
</dbReference>
<dbReference type="GO" id="GO:0030170">
    <property type="term" value="F:pyridoxal phosphate binding"/>
    <property type="evidence" value="ECO:0007669"/>
    <property type="project" value="InterPro"/>
</dbReference>
<dbReference type="GO" id="GO:0000105">
    <property type="term" value="P:L-histidine biosynthetic process"/>
    <property type="evidence" value="ECO:0007669"/>
    <property type="project" value="UniProtKB-UniRule"/>
</dbReference>
<dbReference type="InterPro" id="IPR015422">
    <property type="entry name" value="PyrdxlP-dep_Trfase_small"/>
</dbReference>